<name>A0ABR3SBY0_9PEZI</name>
<reference evidence="4 5" key="1">
    <citation type="submission" date="2024-02" db="EMBL/GenBank/DDBJ databases">
        <title>De novo assembly and annotation of 12 fungi associated with fruit tree decline syndrome in Ontario, Canada.</title>
        <authorList>
            <person name="Sulman M."/>
            <person name="Ellouze W."/>
            <person name="Ilyukhin E."/>
        </authorList>
    </citation>
    <scope>NUCLEOTIDE SEQUENCE [LARGE SCALE GENOMIC DNA]</scope>
    <source>
        <strain evidence="4 5">M1-105</strain>
    </source>
</reference>
<dbReference type="SUPFAM" id="SSF53474">
    <property type="entry name" value="alpha/beta-Hydrolases"/>
    <property type="match status" value="1"/>
</dbReference>
<keyword evidence="5" id="KW-1185">Reference proteome</keyword>
<dbReference type="EMBL" id="JAJVDC020000260">
    <property type="protein sequence ID" value="KAL1616623.1"/>
    <property type="molecule type" value="Genomic_DNA"/>
</dbReference>
<accession>A0ABR3SBY0</accession>
<keyword evidence="1" id="KW-0378">Hydrolase</keyword>
<gene>
    <name evidence="4" type="ORF">SLS56_011344</name>
</gene>
<feature type="signal peptide" evidence="3">
    <location>
        <begin position="1"/>
        <end position="20"/>
    </location>
</feature>
<dbReference type="Pfam" id="PF01083">
    <property type="entry name" value="Cutinase"/>
    <property type="match status" value="2"/>
</dbReference>
<evidence type="ECO:0000256" key="1">
    <source>
        <dbReference type="ARBA" id="ARBA00022801"/>
    </source>
</evidence>
<dbReference type="Gene3D" id="3.40.50.1820">
    <property type="entry name" value="alpha/beta hydrolase"/>
    <property type="match status" value="2"/>
</dbReference>
<dbReference type="InterPro" id="IPR000675">
    <property type="entry name" value="Cutinase/axe"/>
</dbReference>
<dbReference type="SMART" id="SM01110">
    <property type="entry name" value="Cutinase"/>
    <property type="match status" value="1"/>
</dbReference>
<dbReference type="PANTHER" id="PTHR33630">
    <property type="entry name" value="CUTINASE RV1984C-RELATED-RELATED"/>
    <property type="match status" value="1"/>
</dbReference>
<sequence length="172" mass="18381">MITPSFAAAAVLAASPFVDAAALQARNATVCAPVHLLLARGTTEGYPGTLGSLADLVIDAVPGADYENIIYPATDETSTESYFEGRQAVAQQLSAYAGSCPESKIVFLAYSQKYPRTSTQSAILETLYSHKIHDYCNNGDPVCASGDNIQAHLEYPQNWDTDAAAWLKSMVQ</sequence>
<comment type="caution">
    <text evidence="4">The sequence shown here is derived from an EMBL/GenBank/DDBJ whole genome shotgun (WGS) entry which is preliminary data.</text>
</comment>
<dbReference type="Proteomes" id="UP001521116">
    <property type="component" value="Unassembled WGS sequence"/>
</dbReference>
<dbReference type="InterPro" id="IPR029058">
    <property type="entry name" value="AB_hydrolase_fold"/>
</dbReference>
<evidence type="ECO:0008006" key="6">
    <source>
        <dbReference type="Google" id="ProtNLM"/>
    </source>
</evidence>
<keyword evidence="3" id="KW-0732">Signal</keyword>
<evidence type="ECO:0000313" key="4">
    <source>
        <dbReference type="EMBL" id="KAL1616623.1"/>
    </source>
</evidence>
<organism evidence="4 5">
    <name type="scientific">Neofusicoccum ribis</name>
    <dbReference type="NCBI Taxonomy" id="45134"/>
    <lineage>
        <taxon>Eukaryota</taxon>
        <taxon>Fungi</taxon>
        <taxon>Dikarya</taxon>
        <taxon>Ascomycota</taxon>
        <taxon>Pezizomycotina</taxon>
        <taxon>Dothideomycetes</taxon>
        <taxon>Dothideomycetes incertae sedis</taxon>
        <taxon>Botryosphaeriales</taxon>
        <taxon>Botryosphaeriaceae</taxon>
        <taxon>Neofusicoccum</taxon>
    </lineage>
</organism>
<evidence type="ECO:0000313" key="5">
    <source>
        <dbReference type="Proteomes" id="UP001521116"/>
    </source>
</evidence>
<keyword evidence="2" id="KW-1015">Disulfide bond</keyword>
<dbReference type="PANTHER" id="PTHR33630:SF9">
    <property type="entry name" value="CUTINASE 4"/>
    <property type="match status" value="1"/>
</dbReference>
<proteinExistence type="predicted"/>
<evidence type="ECO:0000256" key="2">
    <source>
        <dbReference type="ARBA" id="ARBA00023157"/>
    </source>
</evidence>
<evidence type="ECO:0000256" key="3">
    <source>
        <dbReference type="SAM" id="SignalP"/>
    </source>
</evidence>
<protein>
    <recommendedName>
        <fullName evidence="6">Cutinase</fullName>
    </recommendedName>
</protein>
<feature type="chain" id="PRO_5046499381" description="Cutinase" evidence="3">
    <location>
        <begin position="21"/>
        <end position="172"/>
    </location>
</feature>